<evidence type="ECO:0000313" key="1">
    <source>
        <dbReference type="Ensembl" id="ENSCPVP00000003762.2"/>
    </source>
</evidence>
<accession>A0A8U8BTX3</accession>
<keyword evidence="2" id="KW-1185">Reference proteome</keyword>
<accession>A0A8C3MB68</accession>
<protein>
    <submittedName>
        <fullName evidence="1">Uncharacterized protein</fullName>
    </submittedName>
</protein>
<name>A0A8C3MB68_GEOPR</name>
<dbReference type="Proteomes" id="UP000694382">
    <property type="component" value="Chromosome 15"/>
</dbReference>
<reference evidence="1" key="3">
    <citation type="submission" date="2025-09" db="UniProtKB">
        <authorList>
            <consortium name="Ensembl"/>
        </authorList>
    </citation>
    <scope>IDENTIFICATION</scope>
</reference>
<reference evidence="1" key="1">
    <citation type="submission" date="2020-02" db="EMBL/GenBank/DDBJ databases">
        <authorList>
            <person name="Enbody D E."/>
            <person name="Pettersson E M."/>
        </authorList>
    </citation>
    <scope>NUCLEOTIDE SEQUENCE [LARGE SCALE GENOMIC DNA]</scope>
</reference>
<dbReference type="Ensembl" id="ENSCPVT00000003900.2">
    <property type="protein sequence ID" value="ENSCPVP00000003762.2"/>
    <property type="gene ID" value="ENSCPVG00000002764.2"/>
</dbReference>
<sequence length="85" mass="9758">AVGVRMMRGAFPSRMLQRRRWGCSAAMAPMEQHNSVGQKPLSILFFVPLDWFLFGSFICMKVLGLDWPLQLCPGWLTLLRCVMVR</sequence>
<organism evidence="1 2">
    <name type="scientific">Geospiza parvula</name>
    <name type="common">Small tree-finch</name>
    <name type="synonym">Camarhynchus parvulus</name>
    <dbReference type="NCBI Taxonomy" id="87175"/>
    <lineage>
        <taxon>Eukaryota</taxon>
        <taxon>Metazoa</taxon>
        <taxon>Chordata</taxon>
        <taxon>Craniata</taxon>
        <taxon>Vertebrata</taxon>
        <taxon>Euteleostomi</taxon>
        <taxon>Archelosauria</taxon>
        <taxon>Archosauria</taxon>
        <taxon>Dinosauria</taxon>
        <taxon>Saurischia</taxon>
        <taxon>Theropoda</taxon>
        <taxon>Coelurosauria</taxon>
        <taxon>Aves</taxon>
        <taxon>Neognathae</taxon>
        <taxon>Neoaves</taxon>
        <taxon>Telluraves</taxon>
        <taxon>Australaves</taxon>
        <taxon>Passeriformes</taxon>
        <taxon>Thraupidae</taxon>
        <taxon>Camarhynchus</taxon>
    </lineage>
</organism>
<reference evidence="1" key="2">
    <citation type="submission" date="2025-08" db="UniProtKB">
        <authorList>
            <consortium name="Ensembl"/>
        </authorList>
    </citation>
    <scope>IDENTIFICATION</scope>
</reference>
<evidence type="ECO:0000313" key="2">
    <source>
        <dbReference type="Proteomes" id="UP000694382"/>
    </source>
</evidence>
<proteinExistence type="predicted"/>
<dbReference type="AlphaFoldDB" id="A0A8C3MB68"/>